<proteinExistence type="predicted"/>
<comment type="caution">
    <text evidence="1">The sequence shown here is derived from an EMBL/GenBank/DDBJ whole genome shotgun (WGS) entry which is preliminary data.</text>
</comment>
<dbReference type="Proteomes" id="UP001642409">
    <property type="component" value="Unassembled WGS sequence"/>
</dbReference>
<organism evidence="1">
    <name type="scientific">Hexamita inflata</name>
    <dbReference type="NCBI Taxonomy" id="28002"/>
    <lineage>
        <taxon>Eukaryota</taxon>
        <taxon>Metamonada</taxon>
        <taxon>Diplomonadida</taxon>
        <taxon>Hexamitidae</taxon>
        <taxon>Hexamitinae</taxon>
        <taxon>Hexamita</taxon>
    </lineage>
</organism>
<dbReference type="EMBL" id="CAXDID020000058">
    <property type="protein sequence ID" value="CAL6008630.1"/>
    <property type="molecule type" value="Genomic_DNA"/>
</dbReference>
<accession>A0AA86TKI4</accession>
<name>A0AA86TKI4_9EUKA</name>
<dbReference type="SUPFAM" id="SSF52058">
    <property type="entry name" value="L domain-like"/>
    <property type="match status" value="1"/>
</dbReference>
<dbReference type="Gene3D" id="3.80.10.10">
    <property type="entry name" value="Ribonuclease Inhibitor"/>
    <property type="match status" value="1"/>
</dbReference>
<dbReference type="EMBL" id="CATOUU010000195">
    <property type="protein sequence ID" value="CAI9919991.1"/>
    <property type="molecule type" value="Genomic_DNA"/>
</dbReference>
<protein>
    <submittedName>
        <fullName evidence="1">Leucine-rich repeat domain-containing protein</fullName>
    </submittedName>
    <submittedName>
        <fullName evidence="2">Leucine-rich_repeat domain-containing protein</fullName>
    </submittedName>
</protein>
<reference evidence="2 3" key="2">
    <citation type="submission" date="2024-07" db="EMBL/GenBank/DDBJ databases">
        <authorList>
            <person name="Akdeniz Z."/>
        </authorList>
    </citation>
    <scope>NUCLEOTIDE SEQUENCE [LARGE SCALE GENOMIC DNA]</scope>
</reference>
<evidence type="ECO:0000313" key="2">
    <source>
        <dbReference type="EMBL" id="CAL6008630.1"/>
    </source>
</evidence>
<gene>
    <name evidence="2" type="ORF">HINF_LOCUS21207</name>
    <name evidence="1" type="ORF">HINF_LOCUS7636</name>
</gene>
<dbReference type="AlphaFoldDB" id="A0AA86TKI4"/>
<keyword evidence="3" id="KW-1185">Reference proteome</keyword>
<reference evidence="1" key="1">
    <citation type="submission" date="2023-06" db="EMBL/GenBank/DDBJ databases">
        <authorList>
            <person name="Kurt Z."/>
        </authorList>
    </citation>
    <scope>NUCLEOTIDE SEQUENCE</scope>
</reference>
<dbReference type="InterPro" id="IPR032675">
    <property type="entry name" value="LRR_dom_sf"/>
</dbReference>
<evidence type="ECO:0000313" key="3">
    <source>
        <dbReference type="Proteomes" id="UP001642409"/>
    </source>
</evidence>
<evidence type="ECO:0000313" key="1">
    <source>
        <dbReference type="EMBL" id="CAI9919991.1"/>
    </source>
</evidence>
<sequence length="153" mass="17843">MKNLKTLEMENTLVIDLRPLQFLYKLEFISAHHSCIIDVSPLPNLTLLVFLSLKNNKITNEDSLKHHKNFSNFQFSKQNAPTTDELRFYSKILKVHSSHKQIRKILNKNNTSQSRTLLASKKNYVYVIMQNQIMAMSKVLNLLAQFIQNSYSD</sequence>